<dbReference type="Gene3D" id="1.20.1310.10">
    <property type="entry name" value="Cullin Repeats"/>
    <property type="match status" value="4"/>
</dbReference>
<comment type="caution">
    <text evidence="7">The sequence shown here is derived from an EMBL/GenBank/DDBJ whole genome shotgun (WGS) entry which is preliminary data.</text>
</comment>
<dbReference type="SMART" id="SM00182">
    <property type="entry name" value="CULLIN"/>
    <property type="match status" value="1"/>
</dbReference>
<dbReference type="PROSITE" id="PS50069">
    <property type="entry name" value="CULLIN_2"/>
    <property type="match status" value="1"/>
</dbReference>
<accession>A0ABQ6NCY1</accession>
<feature type="compositionally biased region" description="Low complexity" evidence="5">
    <location>
        <begin position="353"/>
        <end position="376"/>
    </location>
</feature>
<feature type="domain" description="Cullin family profile" evidence="6">
    <location>
        <begin position="422"/>
        <end position="662"/>
    </location>
</feature>
<evidence type="ECO:0000256" key="2">
    <source>
        <dbReference type="ARBA" id="ARBA00022843"/>
    </source>
</evidence>
<dbReference type="EMBL" id="BRYB01006677">
    <property type="protein sequence ID" value="GMI54860.1"/>
    <property type="molecule type" value="Genomic_DNA"/>
</dbReference>
<proteinExistence type="inferred from homology"/>
<dbReference type="Proteomes" id="UP001165060">
    <property type="component" value="Unassembled WGS sequence"/>
</dbReference>
<comment type="similarity">
    <text evidence="1 3 4">Belongs to the cullin family.</text>
</comment>
<name>A0ABQ6NCY1_9STRA</name>
<dbReference type="Gene3D" id="3.30.230.130">
    <property type="entry name" value="Cullin, Chain C, Domain 2"/>
    <property type="match status" value="1"/>
</dbReference>
<dbReference type="PROSITE" id="PS01256">
    <property type="entry name" value="CULLIN_1"/>
    <property type="match status" value="1"/>
</dbReference>
<feature type="region of interest" description="Disordered" evidence="5">
    <location>
        <begin position="340"/>
        <end position="376"/>
    </location>
</feature>
<dbReference type="SUPFAM" id="SSF75632">
    <property type="entry name" value="Cullin homology domain"/>
    <property type="match status" value="1"/>
</dbReference>
<evidence type="ECO:0000313" key="7">
    <source>
        <dbReference type="EMBL" id="GMI54860.1"/>
    </source>
</evidence>
<dbReference type="InterPro" id="IPR001373">
    <property type="entry name" value="Cullin_N"/>
</dbReference>
<evidence type="ECO:0000256" key="3">
    <source>
        <dbReference type="PROSITE-ProRule" id="PRU00330"/>
    </source>
</evidence>
<sequence>MSRPLAAGGNKPKPKMKLKIKPFAKPPSLPADFEATTWAKLSASVTAIQSKLPLTNASGAPVSREELYRSVEDLVVHKFAASTYASLSKMVDEHVSSQIESVAASAPTLEPSSMADFLPLLESVDRAWASHSDAMSSIRSIFLYLDRSYVIQTPNVPALHDVGVSCFRKHFAASPLRSRVIDGLLFLIKCERDREAVPTSLIRSLLRMLVSTSLYSESFAPLFLAQTTLYFREEGLSKISASVPVYLEHTHGRLKQASEQVNAYLDPSTRPELIAAIESTLVTPHATTLLAKGFDDLMDNKRVAELRLLFELLSRVDKLKDMKSALGMYIEEKVRELLESASSRKTPAPPLPSSTSTSSSSAPAPSSSSSSSSSSFTSCVDGLLQLRDSIEVMYKEAFSSSETFKAAVKAHFEIAFTTKTNAAAELLAKFVDSKLRASKATDSDTEKTLDKVLVLFRYLNGKDVFEVFYKNMLSKRLLQRKAASMDAEKSFIGLLKTECGTNFTAKMEGMLKDMDLSNEIVSNYTSWCKDPTREAKQLVQPLSEDTSKCEMNILTNGYWPTIKKSENLLLPEAITVHQKRFIQYYEDKYQGRRVEWVHSLSTCDVDFAVDSKTKKTLVVTEFMALVLIAMNDAGSAPVSMKTLIERTGIEQAEMELVLQSLSLGKKTEGASTRVLTRVRSGDQKQDKTVLLTDEFVVNRKFRNNLHKVKIPQIANKLEEEAEEKKAHESVKRDRMHTIDACVVRIMKTRKTLKHQELISEVLNQLRWQAEASDIKKRIESLIEREYLERSDTGKGYNYLA</sequence>
<dbReference type="Pfam" id="PF00888">
    <property type="entry name" value="Cullin"/>
    <property type="match status" value="1"/>
</dbReference>
<keyword evidence="2" id="KW-0832">Ubl conjugation</keyword>
<dbReference type="Pfam" id="PF26557">
    <property type="entry name" value="Cullin_AB"/>
    <property type="match status" value="1"/>
</dbReference>
<organism evidence="7 8">
    <name type="scientific">Tetraparma gracilis</name>
    <dbReference type="NCBI Taxonomy" id="2962635"/>
    <lineage>
        <taxon>Eukaryota</taxon>
        <taxon>Sar</taxon>
        <taxon>Stramenopiles</taxon>
        <taxon>Ochrophyta</taxon>
        <taxon>Bolidophyceae</taxon>
        <taxon>Parmales</taxon>
        <taxon>Triparmaceae</taxon>
        <taxon>Tetraparma</taxon>
    </lineage>
</organism>
<dbReference type="InterPro" id="IPR036317">
    <property type="entry name" value="Cullin_homology_sf"/>
</dbReference>
<dbReference type="InterPro" id="IPR016159">
    <property type="entry name" value="Cullin_repeat-like_dom_sf"/>
</dbReference>
<dbReference type="InterPro" id="IPR016157">
    <property type="entry name" value="Cullin_CS"/>
</dbReference>
<evidence type="ECO:0000313" key="8">
    <source>
        <dbReference type="Proteomes" id="UP001165060"/>
    </source>
</evidence>
<evidence type="ECO:0000256" key="4">
    <source>
        <dbReference type="RuleBase" id="RU003829"/>
    </source>
</evidence>
<gene>
    <name evidence="7" type="ORF">TeGR_g13839</name>
</gene>
<dbReference type="Gene3D" id="1.10.10.10">
    <property type="entry name" value="Winged helix-like DNA-binding domain superfamily/Winged helix DNA-binding domain"/>
    <property type="match status" value="1"/>
</dbReference>
<evidence type="ECO:0000256" key="1">
    <source>
        <dbReference type="ARBA" id="ARBA00006019"/>
    </source>
</evidence>
<dbReference type="SMART" id="SM00884">
    <property type="entry name" value="Cullin_Nedd8"/>
    <property type="match status" value="1"/>
</dbReference>
<dbReference type="InterPro" id="IPR036388">
    <property type="entry name" value="WH-like_DNA-bd_sf"/>
</dbReference>
<dbReference type="InterPro" id="IPR016158">
    <property type="entry name" value="Cullin_homology"/>
</dbReference>
<dbReference type="InterPro" id="IPR045093">
    <property type="entry name" value="Cullin"/>
</dbReference>
<dbReference type="SUPFAM" id="SSF74788">
    <property type="entry name" value="Cullin repeat-like"/>
    <property type="match status" value="1"/>
</dbReference>
<evidence type="ECO:0000259" key="6">
    <source>
        <dbReference type="PROSITE" id="PS50069"/>
    </source>
</evidence>
<dbReference type="SUPFAM" id="SSF46785">
    <property type="entry name" value="Winged helix' DNA-binding domain"/>
    <property type="match status" value="1"/>
</dbReference>
<dbReference type="PANTHER" id="PTHR11932">
    <property type="entry name" value="CULLIN"/>
    <property type="match status" value="1"/>
</dbReference>
<reference evidence="7 8" key="1">
    <citation type="journal article" date="2023" name="Commun. Biol.">
        <title>Genome analysis of Parmales, the sister group of diatoms, reveals the evolutionary specialization of diatoms from phago-mixotrophs to photoautotrophs.</title>
        <authorList>
            <person name="Ban H."/>
            <person name="Sato S."/>
            <person name="Yoshikawa S."/>
            <person name="Yamada K."/>
            <person name="Nakamura Y."/>
            <person name="Ichinomiya M."/>
            <person name="Sato N."/>
            <person name="Blanc-Mathieu R."/>
            <person name="Endo H."/>
            <person name="Kuwata A."/>
            <person name="Ogata H."/>
        </authorList>
    </citation>
    <scope>NUCLEOTIDE SEQUENCE [LARGE SCALE GENOMIC DNA]</scope>
</reference>
<dbReference type="InterPro" id="IPR019559">
    <property type="entry name" value="Cullin_neddylation_domain"/>
</dbReference>
<keyword evidence="8" id="KW-1185">Reference proteome</keyword>
<dbReference type="InterPro" id="IPR059120">
    <property type="entry name" value="Cullin-like_AB"/>
</dbReference>
<dbReference type="InterPro" id="IPR036390">
    <property type="entry name" value="WH_DNA-bd_sf"/>
</dbReference>
<evidence type="ECO:0000256" key="5">
    <source>
        <dbReference type="SAM" id="MobiDB-lite"/>
    </source>
</evidence>
<dbReference type="Pfam" id="PF10557">
    <property type="entry name" value="Cullin_Nedd8"/>
    <property type="match status" value="1"/>
</dbReference>
<protein>
    <recommendedName>
        <fullName evidence="6">Cullin family profile domain-containing protein</fullName>
    </recommendedName>
</protein>